<organism evidence="15 16">
    <name type="scientific">Metschnikowia bicuspidata</name>
    <dbReference type="NCBI Taxonomy" id="27322"/>
    <lineage>
        <taxon>Eukaryota</taxon>
        <taxon>Fungi</taxon>
        <taxon>Dikarya</taxon>
        <taxon>Ascomycota</taxon>
        <taxon>Saccharomycotina</taxon>
        <taxon>Pichiomycetes</taxon>
        <taxon>Metschnikowiaceae</taxon>
        <taxon>Metschnikowia</taxon>
    </lineage>
</organism>
<dbReference type="PANTHER" id="PTHR11035:SF3">
    <property type="entry name" value="VERY-LONG-CHAIN (3R)-3-HYDROXYACYL-COA DEHYDRATASE"/>
    <property type="match status" value="1"/>
</dbReference>
<feature type="transmembrane region" description="Helical" evidence="14">
    <location>
        <begin position="140"/>
        <end position="158"/>
    </location>
</feature>
<evidence type="ECO:0000256" key="4">
    <source>
        <dbReference type="ARBA" id="ARBA00013122"/>
    </source>
</evidence>
<evidence type="ECO:0000313" key="16">
    <source>
        <dbReference type="Proteomes" id="UP000268321"/>
    </source>
</evidence>
<feature type="transmembrane region" description="Helical" evidence="14">
    <location>
        <begin position="77"/>
        <end position="96"/>
    </location>
</feature>
<keyword evidence="14" id="KW-0256">Endoplasmic reticulum</keyword>
<dbReference type="OrthoDB" id="46988at2759"/>
<dbReference type="InterPro" id="IPR007482">
    <property type="entry name" value="Tyr_Pase-like_PTPLA"/>
</dbReference>
<reference evidence="16" key="1">
    <citation type="journal article" date="2018" name="Nat. Microbiol.">
        <title>Leveraging single-cell genomics to expand the fungal tree of life.</title>
        <authorList>
            <person name="Ahrendt S.R."/>
            <person name="Quandt C.A."/>
            <person name="Ciobanu D."/>
            <person name="Clum A."/>
            <person name="Salamov A."/>
            <person name="Andreopoulos B."/>
            <person name="Cheng J.F."/>
            <person name="Woyke T."/>
            <person name="Pelin A."/>
            <person name="Henrissat B."/>
            <person name="Reynolds N.K."/>
            <person name="Benny G.L."/>
            <person name="Smith M.E."/>
            <person name="James T.Y."/>
            <person name="Grigoriev I.V."/>
        </authorList>
    </citation>
    <scope>NUCLEOTIDE SEQUENCE [LARGE SCALE GENOMIC DNA]</scope>
    <source>
        <strain evidence="16">Baker2002</strain>
    </source>
</reference>
<dbReference type="GO" id="GO:0102158">
    <property type="term" value="F:very-long-chain (3R)-3-hydroxyacyl-CoA dehydratase activity"/>
    <property type="evidence" value="ECO:0007669"/>
    <property type="project" value="UniProtKB-EC"/>
</dbReference>
<keyword evidence="5 14" id="KW-0444">Lipid biosynthesis</keyword>
<protein>
    <recommendedName>
        <fullName evidence="4 14">Very-long-chain (3R)-3-hydroxyacyl-CoA dehydratase</fullName>
        <ecNumber evidence="4 14">4.2.1.134</ecNumber>
    </recommendedName>
</protein>
<keyword evidence="6 14" id="KW-0812">Transmembrane</keyword>
<feature type="transmembrane region" description="Helical" evidence="14">
    <location>
        <begin position="170"/>
        <end position="192"/>
    </location>
</feature>
<dbReference type="GO" id="GO:0005789">
    <property type="term" value="C:endoplasmic reticulum membrane"/>
    <property type="evidence" value="ECO:0007669"/>
    <property type="project" value="UniProtKB-SubCell"/>
</dbReference>
<dbReference type="Proteomes" id="UP000268321">
    <property type="component" value="Unassembled WGS sequence"/>
</dbReference>
<comment type="pathway">
    <text evidence="2 14">Lipid metabolism; fatty acid biosynthesis.</text>
</comment>
<feature type="transmembrane region" description="Helical" evidence="14">
    <location>
        <begin position="45"/>
        <end position="65"/>
    </location>
</feature>
<keyword evidence="8 14" id="KW-1133">Transmembrane helix</keyword>
<evidence type="ECO:0000256" key="8">
    <source>
        <dbReference type="ARBA" id="ARBA00022989"/>
    </source>
</evidence>
<evidence type="ECO:0000256" key="1">
    <source>
        <dbReference type="ARBA" id="ARBA00004141"/>
    </source>
</evidence>
<evidence type="ECO:0000256" key="5">
    <source>
        <dbReference type="ARBA" id="ARBA00022516"/>
    </source>
</evidence>
<dbReference type="GO" id="GO:0030497">
    <property type="term" value="P:fatty acid elongation"/>
    <property type="evidence" value="ECO:0007669"/>
    <property type="project" value="TreeGrafter"/>
</dbReference>
<keyword evidence="10 14" id="KW-0472">Membrane</keyword>
<evidence type="ECO:0000256" key="9">
    <source>
        <dbReference type="ARBA" id="ARBA00023098"/>
    </source>
</evidence>
<evidence type="ECO:0000313" key="15">
    <source>
        <dbReference type="EMBL" id="RKP30916.1"/>
    </source>
</evidence>
<keyword evidence="12 14" id="KW-0456">Lyase</keyword>
<comment type="catalytic activity">
    <reaction evidence="13 14">
        <text>a very-long-chain (3R)-3-hydroxyacyl-CoA = a very-long-chain (2E)-enoyl-CoA + H2O</text>
        <dbReference type="Rhea" id="RHEA:45812"/>
        <dbReference type="ChEBI" id="CHEBI:15377"/>
        <dbReference type="ChEBI" id="CHEBI:83728"/>
        <dbReference type="ChEBI" id="CHEBI:85440"/>
        <dbReference type="EC" id="4.2.1.134"/>
    </reaction>
</comment>
<evidence type="ECO:0000256" key="11">
    <source>
        <dbReference type="ARBA" id="ARBA00023160"/>
    </source>
</evidence>
<evidence type="ECO:0000256" key="14">
    <source>
        <dbReference type="RuleBase" id="RU363109"/>
    </source>
</evidence>
<comment type="similarity">
    <text evidence="3 14">Belongs to the very long-chain fatty acids dehydratase HACD family.</text>
</comment>
<evidence type="ECO:0000256" key="2">
    <source>
        <dbReference type="ARBA" id="ARBA00005194"/>
    </source>
</evidence>
<evidence type="ECO:0000256" key="12">
    <source>
        <dbReference type="ARBA" id="ARBA00023239"/>
    </source>
</evidence>
<dbReference type="EMBL" id="ML004450">
    <property type="protein sequence ID" value="RKP30916.1"/>
    <property type="molecule type" value="Genomic_DNA"/>
</dbReference>
<evidence type="ECO:0000256" key="10">
    <source>
        <dbReference type="ARBA" id="ARBA00023136"/>
    </source>
</evidence>
<evidence type="ECO:0000256" key="3">
    <source>
        <dbReference type="ARBA" id="ARBA00007811"/>
    </source>
</evidence>
<evidence type="ECO:0000256" key="13">
    <source>
        <dbReference type="ARBA" id="ARBA00036671"/>
    </source>
</evidence>
<gene>
    <name evidence="15" type="ORF">METBISCDRAFT_22917</name>
</gene>
<evidence type="ECO:0000256" key="7">
    <source>
        <dbReference type="ARBA" id="ARBA00022832"/>
    </source>
</evidence>
<feature type="transmembrane region" description="Helical" evidence="14">
    <location>
        <begin position="7"/>
        <end position="33"/>
    </location>
</feature>
<proteinExistence type="inferred from homology"/>
<dbReference type="UniPathway" id="UPA00094"/>
<accession>A0A4P9ZDA5</accession>
<comment type="function">
    <text evidence="14">Catalyzes the third of the four reactions of the long-chain fatty acids elongation cycle. This endoplasmic reticulum-bound enzymatic process, allows the addition of two carbons to the chain of long- and very long-chain fatty acids/VLCFAs per cycle. This enzyme catalyzes the dehydration of the 3-hydroxyacyl-CoA intermediate into trans-2,3-enoyl-CoA, within each cycle of fatty acid elongation. Thereby, it participates to the production of VLCFAs of different chain lengths that are involved in multiple biological processes as precursors of membrane lipids and lipid mediators.</text>
</comment>
<keyword evidence="16" id="KW-1185">Reference proteome</keyword>
<evidence type="ECO:0000256" key="6">
    <source>
        <dbReference type="ARBA" id="ARBA00022692"/>
    </source>
</evidence>
<keyword evidence="7 14" id="KW-0276">Fatty acid metabolism</keyword>
<sequence>MSEPKRWLIAYNSISASLWGIVLANTLFLASFLGQPYVYGKTQCLLTVVQCGAVVEIINSITGVVKSPVVTTTAQVFLRLLIVLGILQVLPGSPANTHWAYVSLSLVWSFTEVVRYSYYAAHLVDAASVPYWLTWIRYSAFYVLYPVGVASEMTMIYMSLGEAAGGVGQWYSWALAAILLVYPPGLYTLYTYMIKQRRKVLRAKKN</sequence>
<dbReference type="GO" id="GO:0030148">
    <property type="term" value="P:sphingolipid biosynthetic process"/>
    <property type="evidence" value="ECO:0007669"/>
    <property type="project" value="TreeGrafter"/>
</dbReference>
<dbReference type="Pfam" id="PF04387">
    <property type="entry name" value="PTPLA"/>
    <property type="match status" value="1"/>
</dbReference>
<keyword evidence="11 14" id="KW-0275">Fatty acid biosynthesis</keyword>
<dbReference type="AlphaFoldDB" id="A0A4P9ZDA5"/>
<comment type="subcellular location">
    <subcellularLocation>
        <location evidence="14">Endoplasmic reticulum membrane</location>
        <topology evidence="14">Multi-pass membrane protein</topology>
    </subcellularLocation>
    <subcellularLocation>
        <location evidence="1">Membrane</location>
        <topology evidence="1">Multi-pass membrane protein</topology>
    </subcellularLocation>
</comment>
<dbReference type="GO" id="GO:0042761">
    <property type="term" value="P:very long-chain fatty acid biosynthetic process"/>
    <property type="evidence" value="ECO:0007669"/>
    <property type="project" value="TreeGrafter"/>
</dbReference>
<dbReference type="EC" id="4.2.1.134" evidence="4 14"/>
<dbReference type="PANTHER" id="PTHR11035">
    <property type="entry name" value="VERY-LONG-CHAIN (3R)-3-HYDROXYACYL-COA DEHYDRATASE"/>
    <property type="match status" value="1"/>
</dbReference>
<keyword evidence="9 14" id="KW-0443">Lipid metabolism</keyword>
<name>A0A4P9ZDA5_9ASCO</name>